<evidence type="ECO:0000313" key="3">
    <source>
        <dbReference type="Proteomes" id="UP000198282"/>
    </source>
</evidence>
<sequence length="32" mass="3352">MFRHATLATPATAGAPKRASMPAAQRLDGAER</sequence>
<proteinExistence type="predicted"/>
<evidence type="ECO:0000313" key="2">
    <source>
        <dbReference type="EMBL" id="SNS41594.1"/>
    </source>
</evidence>
<gene>
    <name evidence="2" type="ORF">SAMN05216276_100946</name>
</gene>
<name>A0A239ECC1_9ACTN</name>
<evidence type="ECO:0000256" key="1">
    <source>
        <dbReference type="SAM" id="MobiDB-lite"/>
    </source>
</evidence>
<reference evidence="2 3" key="1">
    <citation type="submission" date="2017-06" db="EMBL/GenBank/DDBJ databases">
        <authorList>
            <person name="Kim H.J."/>
            <person name="Triplett B.A."/>
        </authorList>
    </citation>
    <scope>NUCLEOTIDE SEQUENCE [LARGE SCALE GENOMIC DNA]</scope>
    <source>
        <strain evidence="2 3">CGMCC 4.2132</strain>
    </source>
</reference>
<protein>
    <submittedName>
        <fullName evidence="2">Uncharacterized protein</fullName>
    </submittedName>
</protein>
<accession>A0A239ECC1</accession>
<feature type="compositionally biased region" description="Low complexity" evidence="1">
    <location>
        <begin position="1"/>
        <end position="16"/>
    </location>
</feature>
<dbReference type="EMBL" id="FZOD01000009">
    <property type="protein sequence ID" value="SNS41594.1"/>
    <property type="molecule type" value="Genomic_DNA"/>
</dbReference>
<dbReference type="Proteomes" id="UP000198282">
    <property type="component" value="Unassembled WGS sequence"/>
</dbReference>
<keyword evidence="3" id="KW-1185">Reference proteome</keyword>
<organism evidence="2 3">
    <name type="scientific">Streptosporangium subroseum</name>
    <dbReference type="NCBI Taxonomy" id="106412"/>
    <lineage>
        <taxon>Bacteria</taxon>
        <taxon>Bacillati</taxon>
        <taxon>Actinomycetota</taxon>
        <taxon>Actinomycetes</taxon>
        <taxon>Streptosporangiales</taxon>
        <taxon>Streptosporangiaceae</taxon>
        <taxon>Streptosporangium</taxon>
    </lineage>
</organism>
<dbReference type="AlphaFoldDB" id="A0A239ECC1"/>
<feature type="region of interest" description="Disordered" evidence="1">
    <location>
        <begin position="1"/>
        <end position="32"/>
    </location>
</feature>